<dbReference type="Proteomes" id="UP000030765">
    <property type="component" value="Unassembled WGS sequence"/>
</dbReference>
<name>A0A084VV40_ANOSI</name>
<dbReference type="STRING" id="74873.A0A084VV40"/>
<reference evidence="3" key="2">
    <citation type="submission" date="2020-05" db="UniProtKB">
        <authorList>
            <consortium name="EnsemblMetazoa"/>
        </authorList>
    </citation>
    <scope>IDENTIFICATION</scope>
</reference>
<proteinExistence type="predicted"/>
<keyword evidence="4" id="KW-1185">Reference proteome</keyword>
<evidence type="ECO:0000313" key="4">
    <source>
        <dbReference type="Proteomes" id="UP000030765"/>
    </source>
</evidence>
<protein>
    <submittedName>
        <fullName evidence="2 3">Uncharacterized protein</fullName>
    </submittedName>
</protein>
<feature type="compositionally biased region" description="Low complexity" evidence="1">
    <location>
        <begin position="72"/>
        <end position="86"/>
    </location>
</feature>
<dbReference type="EMBL" id="KE525157">
    <property type="protein sequence ID" value="KFB41834.1"/>
    <property type="molecule type" value="Genomic_DNA"/>
</dbReference>
<dbReference type="EMBL" id="ATLV01017150">
    <property type="status" value="NOT_ANNOTATED_CDS"/>
    <property type="molecule type" value="Genomic_DNA"/>
</dbReference>
<organism evidence="2">
    <name type="scientific">Anopheles sinensis</name>
    <name type="common">Mosquito</name>
    <dbReference type="NCBI Taxonomy" id="74873"/>
    <lineage>
        <taxon>Eukaryota</taxon>
        <taxon>Metazoa</taxon>
        <taxon>Ecdysozoa</taxon>
        <taxon>Arthropoda</taxon>
        <taxon>Hexapoda</taxon>
        <taxon>Insecta</taxon>
        <taxon>Pterygota</taxon>
        <taxon>Neoptera</taxon>
        <taxon>Endopterygota</taxon>
        <taxon>Diptera</taxon>
        <taxon>Nematocera</taxon>
        <taxon>Culicoidea</taxon>
        <taxon>Culicidae</taxon>
        <taxon>Anophelinae</taxon>
        <taxon>Anopheles</taxon>
    </lineage>
</organism>
<sequence length="86" mass="9647">METVQLFTAMGQRVSKFPHAQRKEIIENVLKMINDTQRMNESARLTQGEFQRPPQYNLTKSVSQYGASPRGSATASPLTSSPSYIL</sequence>
<feature type="region of interest" description="Disordered" evidence="1">
    <location>
        <begin position="61"/>
        <end position="86"/>
    </location>
</feature>
<gene>
    <name evidence="2" type="ORF">ZHAS_00009674</name>
</gene>
<dbReference type="AlphaFoldDB" id="A0A084VV40"/>
<evidence type="ECO:0000313" key="3">
    <source>
        <dbReference type="EnsemblMetazoa" id="ASIC009674-PA"/>
    </source>
</evidence>
<accession>A0A084VV40</accession>
<dbReference type="VEuPathDB" id="VectorBase:ASIC009674"/>
<dbReference type="OMA" id="MINDTQR"/>
<reference evidence="2 4" key="1">
    <citation type="journal article" date="2014" name="BMC Genomics">
        <title>Genome sequence of Anopheles sinensis provides insight into genetics basis of mosquito competence for malaria parasites.</title>
        <authorList>
            <person name="Zhou D."/>
            <person name="Zhang D."/>
            <person name="Ding G."/>
            <person name="Shi L."/>
            <person name="Hou Q."/>
            <person name="Ye Y."/>
            <person name="Xu Y."/>
            <person name="Zhou H."/>
            <person name="Xiong C."/>
            <person name="Li S."/>
            <person name="Yu J."/>
            <person name="Hong S."/>
            <person name="Yu X."/>
            <person name="Zou P."/>
            <person name="Chen C."/>
            <person name="Chang X."/>
            <person name="Wang W."/>
            <person name="Lv Y."/>
            <person name="Sun Y."/>
            <person name="Ma L."/>
            <person name="Shen B."/>
            <person name="Zhu C."/>
        </authorList>
    </citation>
    <scope>NUCLEOTIDE SEQUENCE [LARGE SCALE GENOMIC DNA]</scope>
</reference>
<evidence type="ECO:0000313" key="2">
    <source>
        <dbReference type="EMBL" id="KFB41834.1"/>
    </source>
</evidence>
<dbReference type="EnsemblMetazoa" id="ASIC009674-RA">
    <property type="protein sequence ID" value="ASIC009674-PA"/>
    <property type="gene ID" value="ASIC009674"/>
</dbReference>
<evidence type="ECO:0000256" key="1">
    <source>
        <dbReference type="SAM" id="MobiDB-lite"/>
    </source>
</evidence>